<dbReference type="Gene3D" id="1.10.10.10">
    <property type="entry name" value="Winged helix-like DNA-binding domain superfamily/Winged helix DNA-binding domain"/>
    <property type="match status" value="1"/>
</dbReference>
<dbReference type="SUPFAM" id="SSF88946">
    <property type="entry name" value="Sigma2 domain of RNA polymerase sigma factors"/>
    <property type="match status" value="1"/>
</dbReference>
<dbReference type="NCBIfam" id="TIGR02985">
    <property type="entry name" value="Sig70_bacteroi1"/>
    <property type="match status" value="1"/>
</dbReference>
<gene>
    <name evidence="6" type="ORF">SAMN05661044_02497</name>
</gene>
<dbReference type="InterPro" id="IPR036388">
    <property type="entry name" value="WH-like_DNA-bd_sf"/>
</dbReference>
<dbReference type="Gene3D" id="1.10.1740.10">
    <property type="match status" value="1"/>
</dbReference>
<feature type="domain" description="HTH luxR-type" evidence="5">
    <location>
        <begin position="140"/>
        <end position="188"/>
    </location>
</feature>
<dbReference type="OrthoDB" id="665981at2"/>
<dbReference type="RefSeq" id="WP_093324613.1">
    <property type="nucleotide sequence ID" value="NZ_FOAF01000002.1"/>
</dbReference>
<dbReference type="STRING" id="407022.SAMN05661044_02497"/>
<dbReference type="InterPro" id="IPR014327">
    <property type="entry name" value="RNA_pol_sigma70_bacteroid"/>
</dbReference>
<dbReference type="Pfam" id="PF04542">
    <property type="entry name" value="Sigma70_r2"/>
    <property type="match status" value="1"/>
</dbReference>
<proteinExistence type="inferred from homology"/>
<keyword evidence="2" id="KW-0805">Transcription regulation</keyword>
<reference evidence="7" key="1">
    <citation type="submission" date="2016-10" db="EMBL/GenBank/DDBJ databases">
        <authorList>
            <person name="Varghese N."/>
            <person name="Submissions S."/>
        </authorList>
    </citation>
    <scope>NUCLEOTIDE SEQUENCE [LARGE SCALE GENOMIC DNA]</scope>
    <source>
        <strain evidence="7">DSM 18733</strain>
    </source>
</reference>
<dbReference type="SUPFAM" id="SSF88659">
    <property type="entry name" value="Sigma3 and sigma4 domains of RNA polymerase sigma factors"/>
    <property type="match status" value="1"/>
</dbReference>
<organism evidence="6 7">
    <name type="scientific">Olivibacter domesticus</name>
    <name type="common">Pseudosphingobacterium domesticum</name>
    <dbReference type="NCBI Taxonomy" id="407022"/>
    <lineage>
        <taxon>Bacteria</taxon>
        <taxon>Pseudomonadati</taxon>
        <taxon>Bacteroidota</taxon>
        <taxon>Sphingobacteriia</taxon>
        <taxon>Sphingobacteriales</taxon>
        <taxon>Sphingobacteriaceae</taxon>
        <taxon>Olivibacter</taxon>
    </lineage>
</organism>
<dbReference type="PANTHER" id="PTHR43133:SF46">
    <property type="entry name" value="RNA POLYMERASE SIGMA-70 FACTOR ECF SUBFAMILY"/>
    <property type="match status" value="1"/>
</dbReference>
<sequence length="192" mass="22807">MQDLTKFSDENLFRACIDGNEASFEELYNRYWYKLYAEAFKRLRKAEIAEEIIQDLFTSIWLNRQKITIHSSISGYLFTSVRYLVLSYLQKELVRNNYKSYVKGSFKDVDNSTEMIISFNELQEQIESHVRLLPEKCRYIYELSRKEFKTNKEIADLLGISEKTVENQLTKALGRLKIAVKALIIYVFLLFY</sequence>
<dbReference type="InterPro" id="IPR039425">
    <property type="entry name" value="RNA_pol_sigma-70-like"/>
</dbReference>
<dbReference type="Proteomes" id="UP000199421">
    <property type="component" value="Unassembled WGS sequence"/>
</dbReference>
<evidence type="ECO:0000259" key="5">
    <source>
        <dbReference type="SMART" id="SM00421"/>
    </source>
</evidence>
<dbReference type="InterPro" id="IPR007627">
    <property type="entry name" value="RNA_pol_sigma70_r2"/>
</dbReference>
<dbReference type="AlphaFoldDB" id="A0A1H7Q8W5"/>
<dbReference type="InterPro" id="IPR014284">
    <property type="entry name" value="RNA_pol_sigma-70_dom"/>
</dbReference>
<protein>
    <submittedName>
        <fullName evidence="6">RNA polymerase sigma-70 factor, ECF subfamily</fullName>
    </submittedName>
</protein>
<dbReference type="GO" id="GO:0016987">
    <property type="term" value="F:sigma factor activity"/>
    <property type="evidence" value="ECO:0007669"/>
    <property type="project" value="UniProtKB-KW"/>
</dbReference>
<dbReference type="Pfam" id="PF08281">
    <property type="entry name" value="Sigma70_r4_2"/>
    <property type="match status" value="1"/>
</dbReference>
<evidence type="ECO:0000313" key="7">
    <source>
        <dbReference type="Proteomes" id="UP000199421"/>
    </source>
</evidence>
<dbReference type="GO" id="GO:0003677">
    <property type="term" value="F:DNA binding"/>
    <property type="evidence" value="ECO:0007669"/>
    <property type="project" value="InterPro"/>
</dbReference>
<dbReference type="InterPro" id="IPR013325">
    <property type="entry name" value="RNA_pol_sigma_r2"/>
</dbReference>
<comment type="similarity">
    <text evidence="1">Belongs to the sigma-70 factor family. ECF subfamily.</text>
</comment>
<dbReference type="InterPro" id="IPR000792">
    <property type="entry name" value="Tscrpt_reg_LuxR_C"/>
</dbReference>
<keyword evidence="7" id="KW-1185">Reference proteome</keyword>
<evidence type="ECO:0000256" key="4">
    <source>
        <dbReference type="ARBA" id="ARBA00023163"/>
    </source>
</evidence>
<dbReference type="SMART" id="SM00421">
    <property type="entry name" value="HTH_LUXR"/>
    <property type="match status" value="1"/>
</dbReference>
<evidence type="ECO:0000256" key="1">
    <source>
        <dbReference type="ARBA" id="ARBA00010641"/>
    </source>
</evidence>
<keyword evidence="4" id="KW-0804">Transcription</keyword>
<dbReference type="NCBIfam" id="TIGR02937">
    <property type="entry name" value="sigma70-ECF"/>
    <property type="match status" value="1"/>
</dbReference>
<dbReference type="InterPro" id="IPR013249">
    <property type="entry name" value="RNA_pol_sigma70_r4_t2"/>
</dbReference>
<dbReference type="GO" id="GO:0006352">
    <property type="term" value="P:DNA-templated transcription initiation"/>
    <property type="evidence" value="ECO:0007669"/>
    <property type="project" value="InterPro"/>
</dbReference>
<evidence type="ECO:0000313" key="6">
    <source>
        <dbReference type="EMBL" id="SEL44114.1"/>
    </source>
</evidence>
<keyword evidence="3" id="KW-0731">Sigma factor</keyword>
<dbReference type="PANTHER" id="PTHR43133">
    <property type="entry name" value="RNA POLYMERASE ECF-TYPE SIGMA FACTO"/>
    <property type="match status" value="1"/>
</dbReference>
<name>A0A1H7Q8W5_OLID1</name>
<accession>A0A1H7Q8W5</accession>
<evidence type="ECO:0000256" key="2">
    <source>
        <dbReference type="ARBA" id="ARBA00023015"/>
    </source>
</evidence>
<dbReference type="InterPro" id="IPR013324">
    <property type="entry name" value="RNA_pol_sigma_r3/r4-like"/>
</dbReference>
<dbReference type="EMBL" id="FOAF01000002">
    <property type="protein sequence ID" value="SEL44114.1"/>
    <property type="molecule type" value="Genomic_DNA"/>
</dbReference>
<evidence type="ECO:0000256" key="3">
    <source>
        <dbReference type="ARBA" id="ARBA00023082"/>
    </source>
</evidence>